<organism evidence="9 10">
    <name type="scientific">Candidatus Falkowbacteria bacterium CG23_combo_of_CG06-09_8_20_14_all_49_15</name>
    <dbReference type="NCBI Taxonomy" id="1974572"/>
    <lineage>
        <taxon>Bacteria</taxon>
        <taxon>Candidatus Falkowiibacteriota</taxon>
    </lineage>
</organism>
<sequence length="454" mass="51286">MRAEEIKKLDLPAGPGCYRFYGRRGRLLYIGKAANLKTRVLSYWRPNADLSPAKIKMVAEVCQIRWTTVDSEIEALLLEANLIKKYQPPYNILLRDDKRFQYIKISTEDEIPGVFATRQIGPAGRYFGPFTSGLAVRETLRALRKIWPYCLERKAGKKICFSAQVGRCCGVCGRRISLADYQRLIIRPISQFLAGGKEKLMAALEKERARLARQLAKSPAGAERERLIEQERILAKQIDNFRHVLASAKILSLGDKYAADVVELAKILSLPRVPRRIEGFDIANLFDTNAVGAMVVFGDGEPDKNAYRLFKIRSAALDDTQRLREVLTRRFSHTGPDPAQDSRGKKTKQDWPRPDLLIIDGGLGQLRVAQAVLRGLEPEVPVLAVAKSGQRSASARDKIFFPGEKKPLELPLASPALHVIKRVRDEAHRFAISYHRLLRKKNFLPGDSHHRFSE</sequence>
<evidence type="ECO:0000313" key="10">
    <source>
        <dbReference type="Proteomes" id="UP000230729"/>
    </source>
</evidence>
<evidence type="ECO:0000256" key="6">
    <source>
        <dbReference type="SAM" id="MobiDB-lite"/>
    </source>
</evidence>
<dbReference type="PANTHER" id="PTHR30562">
    <property type="entry name" value="UVRC/OXIDOREDUCTASE"/>
    <property type="match status" value="1"/>
</dbReference>
<dbReference type="Pfam" id="PF01541">
    <property type="entry name" value="GIY-YIG"/>
    <property type="match status" value="1"/>
</dbReference>
<evidence type="ECO:0000259" key="8">
    <source>
        <dbReference type="PROSITE" id="PS50165"/>
    </source>
</evidence>
<dbReference type="InterPro" id="IPR001162">
    <property type="entry name" value="UvrC_RNase_H_dom"/>
</dbReference>
<dbReference type="AlphaFoldDB" id="A0A2G9ZLH4"/>
<keyword evidence="4" id="KW-0267">Excision nuclease</keyword>
<reference evidence="9 10" key="1">
    <citation type="submission" date="2017-09" db="EMBL/GenBank/DDBJ databases">
        <title>Depth-based differentiation of microbial function through sediment-hosted aquifers and enrichment of novel symbionts in the deep terrestrial subsurface.</title>
        <authorList>
            <person name="Probst A.J."/>
            <person name="Ladd B."/>
            <person name="Jarett J.K."/>
            <person name="Geller-Mcgrath D.E."/>
            <person name="Sieber C.M."/>
            <person name="Emerson J.B."/>
            <person name="Anantharaman K."/>
            <person name="Thomas B.C."/>
            <person name="Malmstrom R."/>
            <person name="Stieglmeier M."/>
            <person name="Klingl A."/>
            <person name="Woyke T."/>
            <person name="Ryan C.M."/>
            <person name="Banfield J.F."/>
        </authorList>
    </citation>
    <scope>NUCLEOTIDE SEQUENCE [LARGE SCALE GENOMIC DNA]</scope>
    <source>
        <strain evidence="9">CG23_combo_of_CG06-09_8_20_14_all_49_15</strain>
    </source>
</reference>
<proteinExistence type="predicted"/>
<feature type="region of interest" description="Disordered" evidence="6">
    <location>
        <begin position="329"/>
        <end position="351"/>
    </location>
</feature>
<evidence type="ECO:0000256" key="3">
    <source>
        <dbReference type="ARBA" id="ARBA00022769"/>
    </source>
</evidence>
<dbReference type="Gene3D" id="3.30.420.340">
    <property type="entry name" value="UvrC, RNAse H endonuclease domain"/>
    <property type="match status" value="1"/>
</dbReference>
<feature type="domain" description="GIY-YIG" evidence="7">
    <location>
        <begin position="13"/>
        <end position="92"/>
    </location>
</feature>
<dbReference type="GO" id="GO:0006289">
    <property type="term" value="P:nucleotide-excision repair"/>
    <property type="evidence" value="ECO:0007669"/>
    <property type="project" value="InterPro"/>
</dbReference>
<evidence type="ECO:0000259" key="7">
    <source>
        <dbReference type="PROSITE" id="PS50164"/>
    </source>
</evidence>
<dbReference type="InterPro" id="IPR038476">
    <property type="entry name" value="UvrC_RNase_H_dom_sf"/>
</dbReference>
<evidence type="ECO:0000256" key="1">
    <source>
        <dbReference type="ARBA" id="ARBA00022490"/>
    </source>
</evidence>
<dbReference type="Pfam" id="PF08459">
    <property type="entry name" value="UvrC_RNaseH_dom"/>
    <property type="match status" value="1"/>
</dbReference>
<keyword evidence="2" id="KW-0227">DNA damage</keyword>
<keyword evidence="1" id="KW-0963">Cytoplasm</keyword>
<dbReference type="SUPFAM" id="SSF82771">
    <property type="entry name" value="GIY-YIG endonuclease"/>
    <property type="match status" value="1"/>
</dbReference>
<protein>
    <recommendedName>
        <fullName evidence="11">Excinuclease ABC subunit C</fullName>
    </recommendedName>
</protein>
<dbReference type="InterPro" id="IPR035901">
    <property type="entry name" value="GIY-YIG_endonuc_sf"/>
</dbReference>
<dbReference type="FunFam" id="3.40.1440.10:FF:000001">
    <property type="entry name" value="UvrABC system protein C"/>
    <property type="match status" value="1"/>
</dbReference>
<evidence type="ECO:0000256" key="4">
    <source>
        <dbReference type="ARBA" id="ARBA00022881"/>
    </source>
</evidence>
<evidence type="ECO:0000313" key="9">
    <source>
        <dbReference type="EMBL" id="PIP34033.1"/>
    </source>
</evidence>
<dbReference type="SMART" id="SM00465">
    <property type="entry name" value="GIYc"/>
    <property type="match status" value="1"/>
</dbReference>
<gene>
    <name evidence="9" type="ORF">COX22_01245</name>
</gene>
<dbReference type="GO" id="GO:0009381">
    <property type="term" value="F:excinuclease ABC activity"/>
    <property type="evidence" value="ECO:0007669"/>
    <property type="project" value="InterPro"/>
</dbReference>
<comment type="caution">
    <text evidence="9">The sequence shown here is derived from an EMBL/GenBank/DDBJ whole genome shotgun (WGS) entry which is preliminary data.</text>
</comment>
<feature type="domain" description="UvrC family homology region profile" evidence="8">
    <location>
        <begin position="184"/>
        <end position="373"/>
    </location>
</feature>
<dbReference type="PANTHER" id="PTHR30562:SF1">
    <property type="entry name" value="UVRABC SYSTEM PROTEIN C"/>
    <property type="match status" value="1"/>
</dbReference>
<dbReference type="Proteomes" id="UP000230729">
    <property type="component" value="Unassembled WGS sequence"/>
</dbReference>
<evidence type="ECO:0008006" key="11">
    <source>
        <dbReference type="Google" id="ProtNLM"/>
    </source>
</evidence>
<name>A0A2G9ZLH4_9BACT</name>
<evidence type="ECO:0000256" key="5">
    <source>
        <dbReference type="ARBA" id="ARBA00023204"/>
    </source>
</evidence>
<dbReference type="GO" id="GO:0009380">
    <property type="term" value="C:excinuclease repair complex"/>
    <property type="evidence" value="ECO:0007669"/>
    <property type="project" value="TreeGrafter"/>
</dbReference>
<dbReference type="EMBL" id="PCSD01000025">
    <property type="protein sequence ID" value="PIP34033.1"/>
    <property type="molecule type" value="Genomic_DNA"/>
</dbReference>
<evidence type="ECO:0000256" key="2">
    <source>
        <dbReference type="ARBA" id="ARBA00022763"/>
    </source>
</evidence>
<dbReference type="PROSITE" id="PS50165">
    <property type="entry name" value="UVRC"/>
    <property type="match status" value="1"/>
</dbReference>
<accession>A0A2G9ZLH4</accession>
<dbReference type="PROSITE" id="PS50164">
    <property type="entry name" value="GIY_YIG"/>
    <property type="match status" value="1"/>
</dbReference>
<dbReference type="InterPro" id="IPR000305">
    <property type="entry name" value="GIY-YIG_endonuc"/>
</dbReference>
<feature type="compositionally biased region" description="Basic and acidic residues" evidence="6">
    <location>
        <begin position="340"/>
        <end position="351"/>
    </location>
</feature>
<dbReference type="Gene3D" id="3.40.1440.10">
    <property type="entry name" value="GIY-YIG endonuclease"/>
    <property type="match status" value="1"/>
</dbReference>
<keyword evidence="5" id="KW-0234">DNA repair</keyword>
<dbReference type="InterPro" id="IPR047296">
    <property type="entry name" value="GIY-YIG_UvrC_Cho"/>
</dbReference>
<keyword evidence="3" id="KW-0228">DNA excision</keyword>
<dbReference type="CDD" id="cd10434">
    <property type="entry name" value="GIY-YIG_UvrC_Cho"/>
    <property type="match status" value="1"/>
</dbReference>
<dbReference type="InterPro" id="IPR050066">
    <property type="entry name" value="UvrABC_protein_C"/>
</dbReference>